<dbReference type="EMBL" id="UINC01220626">
    <property type="protein sequence ID" value="SVE48621.1"/>
    <property type="molecule type" value="Genomic_DNA"/>
</dbReference>
<organism evidence="1">
    <name type="scientific">marine metagenome</name>
    <dbReference type="NCBI Taxonomy" id="408172"/>
    <lineage>
        <taxon>unclassified sequences</taxon>
        <taxon>metagenomes</taxon>
        <taxon>ecological metagenomes</taxon>
    </lineage>
</organism>
<sequence>MPLFLIYMTFIPRKYYHYYIRPMCWFFCLFGGQWLKLDSQVPPLKNGPYIYMI</sequence>
<feature type="non-terminal residue" evidence="1">
    <location>
        <position position="53"/>
    </location>
</feature>
<reference evidence="1" key="1">
    <citation type="submission" date="2018-05" db="EMBL/GenBank/DDBJ databases">
        <authorList>
            <person name="Lanie J.A."/>
            <person name="Ng W.-L."/>
            <person name="Kazmierczak K.M."/>
            <person name="Andrzejewski T.M."/>
            <person name="Davidsen T.M."/>
            <person name="Wayne K.J."/>
            <person name="Tettelin H."/>
            <person name="Glass J.I."/>
            <person name="Rusch D."/>
            <person name="Podicherti R."/>
            <person name="Tsui H.-C.T."/>
            <person name="Winkler M.E."/>
        </authorList>
    </citation>
    <scope>NUCLEOTIDE SEQUENCE</scope>
</reference>
<name>A0A383DVU9_9ZZZZ</name>
<accession>A0A383DVU9</accession>
<protein>
    <submittedName>
        <fullName evidence="1">Uncharacterized protein</fullName>
    </submittedName>
</protein>
<evidence type="ECO:0000313" key="1">
    <source>
        <dbReference type="EMBL" id="SVE48621.1"/>
    </source>
</evidence>
<gene>
    <name evidence="1" type="ORF">METZ01_LOCUS501475</name>
</gene>
<dbReference type="AlphaFoldDB" id="A0A383DVU9"/>
<proteinExistence type="predicted"/>